<evidence type="ECO:0000313" key="2">
    <source>
        <dbReference type="Proteomes" id="UP000273516"/>
    </source>
</evidence>
<proteinExistence type="predicted"/>
<organism evidence="1 2">
    <name type="scientific">Paracoccus alkanivorans</name>
    <dbReference type="NCBI Taxonomy" id="2116655"/>
    <lineage>
        <taxon>Bacteria</taxon>
        <taxon>Pseudomonadati</taxon>
        <taxon>Pseudomonadota</taxon>
        <taxon>Alphaproteobacteria</taxon>
        <taxon>Rhodobacterales</taxon>
        <taxon>Paracoccaceae</taxon>
        <taxon>Paracoccus</taxon>
    </lineage>
</organism>
<protein>
    <recommendedName>
        <fullName evidence="3">Transposase IS66 C-terminal domain-containing protein</fullName>
    </recommendedName>
</protein>
<dbReference type="AlphaFoldDB" id="A0A3M0MHU8"/>
<keyword evidence="2" id="KW-1185">Reference proteome</keyword>
<name>A0A3M0MHU8_9RHOB</name>
<accession>A0A3M0MHU8</accession>
<comment type="caution">
    <text evidence="1">The sequence shown here is derived from an EMBL/GenBank/DDBJ whole genome shotgun (WGS) entry which is preliminary data.</text>
</comment>
<dbReference type="Proteomes" id="UP000273516">
    <property type="component" value="Unassembled WGS sequence"/>
</dbReference>
<reference evidence="1 2" key="1">
    <citation type="submission" date="2018-07" db="EMBL/GenBank/DDBJ databases">
        <authorList>
            <person name="Zhang Y."/>
            <person name="Wang L."/>
            <person name="Ma S."/>
        </authorList>
    </citation>
    <scope>NUCLEOTIDE SEQUENCE [LARGE SCALE GENOMIC DNA]</scope>
    <source>
        <strain evidence="1 2">4-2</strain>
    </source>
</reference>
<evidence type="ECO:0008006" key="3">
    <source>
        <dbReference type="Google" id="ProtNLM"/>
    </source>
</evidence>
<dbReference type="EMBL" id="QOKZ01000001">
    <property type="protein sequence ID" value="RMC37221.1"/>
    <property type="molecule type" value="Genomic_DNA"/>
</dbReference>
<evidence type="ECO:0000313" key="1">
    <source>
        <dbReference type="EMBL" id="RMC37221.1"/>
    </source>
</evidence>
<sequence>MMKCYEIDETGTRCPVPVGAASHRQDGVSGSGRNGEVLQMEMSHNVDPAAWLTQTLQRIANQWPSSNI</sequence>
<gene>
    <name evidence="1" type="ORF">C9E81_00170</name>
</gene>